<dbReference type="PANTHER" id="PTHR21331:SF2">
    <property type="entry name" value="BRCA1-ASSOCIATED ATM ACTIVATOR 1"/>
    <property type="match status" value="1"/>
</dbReference>
<comment type="similarity">
    <text evidence="3">Belongs to the BRAT1 family.</text>
</comment>
<accession>A0AAQ4DLR4</accession>
<evidence type="ECO:0000313" key="5">
    <source>
        <dbReference type="Proteomes" id="UP001321473"/>
    </source>
</evidence>
<gene>
    <name evidence="4" type="ORF">V5799_033991</name>
</gene>
<evidence type="ECO:0000256" key="1">
    <source>
        <dbReference type="ARBA" id="ARBA00004496"/>
    </source>
</evidence>
<dbReference type="GO" id="GO:0005737">
    <property type="term" value="C:cytoplasm"/>
    <property type="evidence" value="ECO:0007669"/>
    <property type="project" value="UniProtKB-SubCell"/>
</dbReference>
<keyword evidence="2" id="KW-0963">Cytoplasm</keyword>
<dbReference type="Gene3D" id="1.25.10.10">
    <property type="entry name" value="Leucine-rich Repeat Variant"/>
    <property type="match status" value="1"/>
</dbReference>
<reference evidence="4 5" key="1">
    <citation type="journal article" date="2023" name="Arcadia Sci">
        <title>De novo assembly of a long-read Amblyomma americanum tick genome.</title>
        <authorList>
            <person name="Chou S."/>
            <person name="Poskanzer K.E."/>
            <person name="Rollins M."/>
            <person name="Thuy-Boun P.S."/>
        </authorList>
    </citation>
    <scope>NUCLEOTIDE SEQUENCE [LARGE SCALE GENOMIC DNA]</scope>
    <source>
        <strain evidence="4">F_SG_1</strain>
        <tissue evidence="4">Salivary glands</tissue>
    </source>
</reference>
<dbReference type="InterPro" id="IPR016024">
    <property type="entry name" value="ARM-type_fold"/>
</dbReference>
<dbReference type="InterPro" id="IPR011989">
    <property type="entry name" value="ARM-like"/>
</dbReference>
<dbReference type="GO" id="GO:0006974">
    <property type="term" value="P:DNA damage response"/>
    <property type="evidence" value="ECO:0007669"/>
    <property type="project" value="InterPro"/>
</dbReference>
<evidence type="ECO:0000313" key="4">
    <source>
        <dbReference type="EMBL" id="KAK8763404.1"/>
    </source>
</evidence>
<dbReference type="GO" id="GO:0005634">
    <property type="term" value="C:nucleus"/>
    <property type="evidence" value="ECO:0007669"/>
    <property type="project" value="TreeGrafter"/>
</dbReference>
<dbReference type="SUPFAM" id="SSF48371">
    <property type="entry name" value="ARM repeat"/>
    <property type="match status" value="1"/>
</dbReference>
<protein>
    <submittedName>
        <fullName evidence="4">Uncharacterized protein</fullName>
    </submittedName>
</protein>
<dbReference type="InterPro" id="IPR038904">
    <property type="entry name" value="BRAT1"/>
</dbReference>
<dbReference type="PANTHER" id="PTHR21331">
    <property type="entry name" value="BRCA1-ASSOCIATED ATM ACTIVATOR 1"/>
    <property type="match status" value="1"/>
</dbReference>
<dbReference type="EMBL" id="JARKHS020029330">
    <property type="protein sequence ID" value="KAK8763404.1"/>
    <property type="molecule type" value="Genomic_DNA"/>
</dbReference>
<comment type="subcellular location">
    <subcellularLocation>
        <location evidence="1">Cytoplasm</location>
    </subcellularLocation>
</comment>
<dbReference type="AlphaFoldDB" id="A0AAQ4DLR4"/>
<organism evidence="4 5">
    <name type="scientific">Amblyomma americanum</name>
    <name type="common">Lone star tick</name>
    <dbReference type="NCBI Taxonomy" id="6943"/>
    <lineage>
        <taxon>Eukaryota</taxon>
        <taxon>Metazoa</taxon>
        <taxon>Ecdysozoa</taxon>
        <taxon>Arthropoda</taxon>
        <taxon>Chelicerata</taxon>
        <taxon>Arachnida</taxon>
        <taxon>Acari</taxon>
        <taxon>Parasitiformes</taxon>
        <taxon>Ixodida</taxon>
        <taxon>Ixodoidea</taxon>
        <taxon>Ixodidae</taxon>
        <taxon>Amblyomminae</taxon>
        <taxon>Amblyomma</taxon>
    </lineage>
</organism>
<proteinExistence type="inferred from homology"/>
<dbReference type="GO" id="GO:0008283">
    <property type="term" value="P:cell population proliferation"/>
    <property type="evidence" value="ECO:0007669"/>
    <property type="project" value="InterPro"/>
</dbReference>
<evidence type="ECO:0000256" key="2">
    <source>
        <dbReference type="ARBA" id="ARBA00022490"/>
    </source>
</evidence>
<name>A0AAQ4DLR4_AMBAM</name>
<sequence>MPPSVEHVDKWDAVFDLILFRQLKEDVDDTLVQKLVSFLDASVQNNADFGTQLWKACSILPKLEKAVAVPRTSESLCFALHLIAAFGKLEPLFVSLRDDSRVLKALNRLINNANASERAAYLGAVISFLRHRSGRSWCVENGVSSKLLQCLQDASVFVQGKAEAFFVAFLESDLNESDGSQVTAFLNRTLTEEMPPRQRKKCLHIVRSLLGKDLELSSRLCSDFDLHRRLLDSCVTWLSSSTDVATAAADVLAKLLASVDDESLFHEALSSLSGSKLVCIKFAASFIQESAPSHPSKELEEKIAEIITGPIPIVASEPESGDKSKERALQSAAICELKRAVPHFLHSASHEMVADKVAQFLLYSPAAKVTRILSVALECFASIIRKMDLAQTDPVKLKNYLDTLAPFLRDANVSAHALKQALTISVTLSCAAFSTASENFDWRACGALCFFGESLQRHLVSTEPQFVEAALDAFSGIKDDVEGLKFGKGSPGLACLVDWLQHYGLARFVWDNLRNNDAVSRLTEEEVIRDVTSMAVEDVDVFARRSAASTLCVWLDQDYLGLRSKQPNALRDSASKMLSQDLDAEVQLAGLSLWKAILTESLNTMSIHTDASVRDVLREADRAGFGTSVKKAMAADADEQVRVAASAFLHHLSVKLHNQFSFSAVPSETGCGDSKVCAMSHEGNPAQHTEAAASMDCSDATVDTDREAAMEEVLDLAVSECLQRKLKLPEDVQKATVPITVGNSTTSTADILATLSSLSASKDCDMEHGSCDFQTCASLIEDLLAAAASEHCDRDCY</sequence>
<dbReference type="Proteomes" id="UP001321473">
    <property type="component" value="Unassembled WGS sequence"/>
</dbReference>
<keyword evidence="5" id="KW-1185">Reference proteome</keyword>
<comment type="caution">
    <text evidence="4">The sequence shown here is derived from an EMBL/GenBank/DDBJ whole genome shotgun (WGS) entry which is preliminary data.</text>
</comment>
<evidence type="ECO:0000256" key="3">
    <source>
        <dbReference type="ARBA" id="ARBA00061308"/>
    </source>
</evidence>